<dbReference type="PANTHER" id="PTHR11360:SF287">
    <property type="entry name" value="MFS MONOCARBOXYLATE TRANSPORTER"/>
    <property type="match status" value="1"/>
</dbReference>
<dbReference type="Pfam" id="PF07690">
    <property type="entry name" value="MFS_1"/>
    <property type="match status" value="1"/>
</dbReference>
<evidence type="ECO:0000256" key="1">
    <source>
        <dbReference type="ARBA" id="ARBA00004141"/>
    </source>
</evidence>
<gene>
    <name evidence="5" type="ORF">RSOLAG22IIIB_11927</name>
</gene>
<dbReference type="PANTHER" id="PTHR11360">
    <property type="entry name" value="MONOCARBOXYLATE TRANSPORTER"/>
    <property type="match status" value="1"/>
</dbReference>
<evidence type="ECO:0000256" key="2">
    <source>
        <dbReference type="ARBA" id="ARBA00006727"/>
    </source>
</evidence>
<evidence type="ECO:0000313" key="6">
    <source>
        <dbReference type="Proteomes" id="UP000044841"/>
    </source>
</evidence>
<feature type="transmembrane region" description="Helical" evidence="4">
    <location>
        <begin position="196"/>
        <end position="219"/>
    </location>
</feature>
<name>A0A0K6GAP3_9AGAM</name>
<feature type="transmembrane region" description="Helical" evidence="4">
    <location>
        <begin position="448"/>
        <end position="469"/>
    </location>
</feature>
<feature type="transmembrane region" description="Helical" evidence="4">
    <location>
        <begin position="162"/>
        <end position="184"/>
    </location>
</feature>
<dbReference type="EMBL" id="CYGV01001593">
    <property type="protein sequence ID" value="CUA75698.1"/>
    <property type="molecule type" value="Genomic_DNA"/>
</dbReference>
<feature type="transmembrane region" description="Helical" evidence="4">
    <location>
        <begin position="341"/>
        <end position="360"/>
    </location>
</feature>
<keyword evidence="6" id="KW-1185">Reference proteome</keyword>
<feature type="transmembrane region" description="Helical" evidence="4">
    <location>
        <begin position="650"/>
        <end position="670"/>
    </location>
</feature>
<dbReference type="SUPFAM" id="SSF103473">
    <property type="entry name" value="MFS general substrate transporter"/>
    <property type="match status" value="2"/>
</dbReference>
<accession>A0A0K6GAP3</accession>
<dbReference type="Proteomes" id="UP000044841">
    <property type="component" value="Unassembled WGS sequence"/>
</dbReference>
<feature type="transmembrane region" description="Helical" evidence="4">
    <location>
        <begin position="136"/>
        <end position="156"/>
    </location>
</feature>
<evidence type="ECO:0000313" key="5">
    <source>
        <dbReference type="EMBL" id="CUA75698.1"/>
    </source>
</evidence>
<keyword evidence="4" id="KW-0812">Transmembrane</keyword>
<comment type="similarity">
    <text evidence="2">Belongs to the major facilitator superfamily. Monocarboxylate porter (TC 2.A.1.13) family.</text>
</comment>
<sequence>MDATSGNIELGVLNGSKSHSDPAPIATRVSSGPSALNDETSRSDFVLGTNASELPPVDTGFGAWSFVVSAFALDTLIWGFGLTYGVFQDYFIRNKTFGNASEAALGAVGTISLAIEYASLLFLILVSQQWRHRIPLIMRTCLCICCASLVCASFTTQVWQLILVQGVCFGAGAGGLYAPIIVYLSEWFSALKGLATAIIFGGMGAGGALYPLAINYLLAKLGFRWTMRIWAAFMFTVSVTSLFFIKPRLPVTRPSGARNMSLLSLIKNQHWSFIYSPLFICMASTTFIQALAYFPVSLYMSVYTTSLGLPSVDGTIVLAVFNLATTIGQIAFGYFSDLVPYYYIIIVSSAGASLSAYLLWGFAHNLGVIFAFVVVFGTLSGGFSSIWPAASVDIVGPDHQATVPSVIGVLGIPKGIAAVVGPVIAAALHHPHESAIRTAYSGYGFRDVTLFVGSMMFATAAGGVSSKILSRRKSSRQNTSVTEALRSDFILGTNTSELPPVDTGFGAWSFVASAFALDTLVWGFGLTYGVFQEYFIRNRTFGNASEAPLGAAGIISVPMEYASAVFVILAAQQWRHRSGMCELYDPGLAVEFWLKPTIDLDQPTVVTELSEWFSVRKGLATAITFGGTGVGGSLYPLVVNYLLENLGFRWTLRIWAAFTFAVSAISLFFLKPRLPVNAHPVRGISVCFR</sequence>
<dbReference type="GO" id="GO:0016020">
    <property type="term" value="C:membrane"/>
    <property type="evidence" value="ECO:0007669"/>
    <property type="project" value="UniProtKB-SubCell"/>
</dbReference>
<keyword evidence="4" id="KW-0472">Membrane</keyword>
<feature type="transmembrane region" description="Helical" evidence="4">
    <location>
        <begin position="402"/>
        <end position="428"/>
    </location>
</feature>
<evidence type="ECO:0000256" key="4">
    <source>
        <dbReference type="SAM" id="Phobius"/>
    </source>
</evidence>
<proteinExistence type="inferred from homology"/>
<protein>
    <submittedName>
        <fullName evidence="5">Putative transporter ESBP6 [Saccharomyces cerevisiae S288c]</fullName>
    </submittedName>
</protein>
<keyword evidence="4" id="KW-1133">Transmembrane helix</keyword>
<feature type="transmembrane region" description="Helical" evidence="4">
    <location>
        <begin position="104"/>
        <end position="124"/>
    </location>
</feature>
<dbReference type="InterPro" id="IPR050327">
    <property type="entry name" value="Proton-linked_MCT"/>
</dbReference>
<feature type="transmembrane region" description="Helical" evidence="4">
    <location>
        <begin position="505"/>
        <end position="531"/>
    </location>
</feature>
<evidence type="ECO:0000256" key="3">
    <source>
        <dbReference type="SAM" id="MobiDB-lite"/>
    </source>
</evidence>
<dbReference type="InterPro" id="IPR036259">
    <property type="entry name" value="MFS_trans_sf"/>
</dbReference>
<feature type="transmembrane region" description="Helical" evidence="4">
    <location>
        <begin position="619"/>
        <end position="638"/>
    </location>
</feature>
<reference evidence="5 6" key="1">
    <citation type="submission" date="2015-07" db="EMBL/GenBank/DDBJ databases">
        <authorList>
            <person name="Noorani M."/>
        </authorList>
    </citation>
    <scope>NUCLEOTIDE SEQUENCE [LARGE SCALE GENOMIC DNA]</scope>
    <source>
        <strain evidence="5">BBA 69670</strain>
    </source>
</reference>
<dbReference type="AlphaFoldDB" id="A0A0K6GAP3"/>
<feature type="transmembrane region" description="Helical" evidence="4">
    <location>
        <begin position="551"/>
        <end position="571"/>
    </location>
</feature>
<comment type="subcellular location">
    <subcellularLocation>
        <location evidence="1">Membrane</location>
        <topology evidence="1">Multi-pass membrane protein</topology>
    </subcellularLocation>
</comment>
<organism evidence="5 6">
    <name type="scientific">Rhizoctonia solani</name>
    <dbReference type="NCBI Taxonomy" id="456999"/>
    <lineage>
        <taxon>Eukaryota</taxon>
        <taxon>Fungi</taxon>
        <taxon>Dikarya</taxon>
        <taxon>Basidiomycota</taxon>
        <taxon>Agaricomycotina</taxon>
        <taxon>Agaricomycetes</taxon>
        <taxon>Cantharellales</taxon>
        <taxon>Ceratobasidiaceae</taxon>
        <taxon>Rhizoctonia</taxon>
    </lineage>
</organism>
<feature type="transmembrane region" description="Helical" evidence="4">
    <location>
        <begin position="314"/>
        <end position="334"/>
    </location>
</feature>
<feature type="region of interest" description="Disordered" evidence="3">
    <location>
        <begin position="13"/>
        <end position="37"/>
    </location>
</feature>
<feature type="transmembrane region" description="Helical" evidence="4">
    <location>
        <begin position="273"/>
        <end position="294"/>
    </location>
</feature>
<feature type="compositionally biased region" description="Polar residues" evidence="3">
    <location>
        <begin position="28"/>
        <end position="37"/>
    </location>
</feature>
<dbReference type="GO" id="GO:0022857">
    <property type="term" value="F:transmembrane transporter activity"/>
    <property type="evidence" value="ECO:0007669"/>
    <property type="project" value="InterPro"/>
</dbReference>
<feature type="transmembrane region" description="Helical" evidence="4">
    <location>
        <begin position="366"/>
        <end position="390"/>
    </location>
</feature>
<dbReference type="Gene3D" id="1.20.1250.20">
    <property type="entry name" value="MFS general substrate transporter like domains"/>
    <property type="match status" value="3"/>
</dbReference>
<feature type="transmembrane region" description="Helical" evidence="4">
    <location>
        <begin position="61"/>
        <end position="84"/>
    </location>
</feature>
<feature type="transmembrane region" description="Helical" evidence="4">
    <location>
        <begin position="225"/>
        <end position="245"/>
    </location>
</feature>
<dbReference type="InterPro" id="IPR011701">
    <property type="entry name" value="MFS"/>
</dbReference>